<name>A0A563DWY7_9MICO</name>
<keyword evidence="2" id="KW-1185">Reference proteome</keyword>
<dbReference type="OrthoDB" id="1358603at2"/>
<dbReference type="InterPro" id="IPR036102">
    <property type="entry name" value="OsmC/Ohrsf"/>
</dbReference>
<reference evidence="1 2" key="2">
    <citation type="submission" date="2019-08" db="EMBL/GenBank/DDBJ databases">
        <title>Jejuicoccus antrihumi gen. nov., sp. nov., a new member of the family Dermacoccaceae isolated from a cave.</title>
        <authorList>
            <person name="Schumann P."/>
            <person name="Kim I.S."/>
        </authorList>
    </citation>
    <scope>NUCLEOTIDE SEQUENCE [LARGE SCALE GENOMIC DNA]</scope>
    <source>
        <strain evidence="1 2">C5-26</strain>
    </source>
</reference>
<dbReference type="Proteomes" id="UP000320244">
    <property type="component" value="Unassembled WGS sequence"/>
</dbReference>
<gene>
    <name evidence="1" type="ORF">FGL98_17355</name>
</gene>
<accession>A0A563DWY7</accession>
<protein>
    <submittedName>
        <fullName evidence="1">OsmC family peroxiredoxin</fullName>
    </submittedName>
</protein>
<evidence type="ECO:0000313" key="1">
    <source>
        <dbReference type="EMBL" id="TWP34481.1"/>
    </source>
</evidence>
<organism evidence="1 2">
    <name type="scientific">Leekyejoonella antrihumi</name>
    <dbReference type="NCBI Taxonomy" id="1660198"/>
    <lineage>
        <taxon>Bacteria</taxon>
        <taxon>Bacillati</taxon>
        <taxon>Actinomycetota</taxon>
        <taxon>Actinomycetes</taxon>
        <taxon>Micrococcales</taxon>
        <taxon>Dermacoccaceae</taxon>
        <taxon>Leekyejoonella</taxon>
    </lineage>
</organism>
<dbReference type="EMBL" id="VCQV01000027">
    <property type="protein sequence ID" value="TWP34481.1"/>
    <property type="molecule type" value="Genomic_DNA"/>
</dbReference>
<comment type="caution">
    <text evidence="1">The sequence shown here is derived from an EMBL/GenBank/DDBJ whole genome shotgun (WGS) entry which is preliminary data.</text>
</comment>
<proteinExistence type="predicted"/>
<dbReference type="AlphaFoldDB" id="A0A563DWY7"/>
<sequence>MSVWSCRHFGVPAGAGTLRASAGVIFHHSWTEAGVVAVPAVNGGQLLHLPVAMCVLNDSYREAKRLGIALDNVAVEADGSFDNEWHSTGIQYSVTLHSCASAEALVRLGAVVDQVAEIPRAIRAGAHVARRA</sequence>
<dbReference type="SUPFAM" id="SSF82784">
    <property type="entry name" value="OsmC-like"/>
    <property type="match status" value="1"/>
</dbReference>
<evidence type="ECO:0000313" key="2">
    <source>
        <dbReference type="Proteomes" id="UP000320244"/>
    </source>
</evidence>
<reference evidence="1 2" key="1">
    <citation type="submission" date="2019-05" db="EMBL/GenBank/DDBJ databases">
        <authorList>
            <person name="Lee S.D."/>
        </authorList>
    </citation>
    <scope>NUCLEOTIDE SEQUENCE [LARGE SCALE GENOMIC DNA]</scope>
    <source>
        <strain evidence="1 2">C5-26</strain>
    </source>
</reference>